<dbReference type="InterPro" id="IPR046947">
    <property type="entry name" value="LytR-like"/>
</dbReference>
<evidence type="ECO:0000259" key="9">
    <source>
        <dbReference type="PROSITE" id="PS50110"/>
    </source>
</evidence>
<evidence type="ECO:0000313" key="12">
    <source>
        <dbReference type="EMBL" id="MUG21364.1"/>
    </source>
</evidence>
<dbReference type="EMBL" id="JMQA01000046">
    <property type="protein sequence ID" value="KFM94704.1"/>
    <property type="molecule type" value="Genomic_DNA"/>
</dbReference>
<dbReference type="Pfam" id="PF04397">
    <property type="entry name" value="LytTR"/>
    <property type="match status" value="1"/>
</dbReference>
<reference evidence="11 13" key="1">
    <citation type="submission" date="2014-04" db="EMBL/GenBank/DDBJ databases">
        <authorList>
            <person name="Bishop-Lilly K.A."/>
            <person name="Broomall S.M."/>
            <person name="Chain P.S."/>
            <person name="Chertkov O."/>
            <person name="Coyne S.R."/>
            <person name="Daligault H.E."/>
            <person name="Davenport K.W."/>
            <person name="Erkkila T."/>
            <person name="Frey K.G."/>
            <person name="Gibbons H.S."/>
            <person name="Gu W."/>
            <person name="Jaissle J."/>
            <person name="Johnson S.L."/>
            <person name="Koroleva G.I."/>
            <person name="Ladner J.T."/>
            <person name="Lo C.-C."/>
            <person name="Minogue T.D."/>
            <person name="Munk C."/>
            <person name="Palacios G.F."/>
            <person name="Redden C.L."/>
            <person name="Rosenzweig C.N."/>
            <person name="Scholz M.B."/>
            <person name="Teshima H."/>
            <person name="Xu Y."/>
        </authorList>
    </citation>
    <scope>NUCLEOTIDE SEQUENCE [LARGE SCALE GENOMIC DNA]</scope>
    <source>
        <strain evidence="11 13">8244</strain>
    </source>
</reference>
<dbReference type="InterPro" id="IPR007492">
    <property type="entry name" value="LytTR_DNA-bd_dom"/>
</dbReference>
<dbReference type="Gene3D" id="3.40.50.2300">
    <property type="match status" value="1"/>
</dbReference>
<evidence type="ECO:0000256" key="5">
    <source>
        <dbReference type="ARBA" id="ARBA00023015"/>
    </source>
</evidence>
<keyword evidence="4" id="KW-0902">Two-component regulatory system</keyword>
<accession>A0A090Y8B0</accession>
<dbReference type="InterPro" id="IPR011006">
    <property type="entry name" value="CheY-like_superfamily"/>
</dbReference>
<dbReference type="PROSITE" id="PS50110">
    <property type="entry name" value="RESPONSE_REGULATORY"/>
    <property type="match status" value="1"/>
</dbReference>
<feature type="modified residue" description="4-aspartylphosphate" evidence="8">
    <location>
        <position position="53"/>
    </location>
</feature>
<dbReference type="STRING" id="44252.DJ90_5961"/>
<protein>
    <submittedName>
        <fullName evidence="11">Response regulator</fullName>
    </submittedName>
</protein>
<keyword evidence="7" id="KW-0804">Transcription</keyword>
<dbReference type="GO" id="GO:0005737">
    <property type="term" value="C:cytoplasm"/>
    <property type="evidence" value="ECO:0007669"/>
    <property type="project" value="UniProtKB-SubCell"/>
</dbReference>
<name>A0A090Y8B0_PAEMA</name>
<dbReference type="GO" id="GO:0003677">
    <property type="term" value="F:DNA binding"/>
    <property type="evidence" value="ECO:0007669"/>
    <property type="project" value="UniProtKB-KW"/>
</dbReference>
<dbReference type="EMBL" id="WNZZ01000001">
    <property type="protein sequence ID" value="MUG21364.1"/>
    <property type="molecule type" value="Genomic_DNA"/>
</dbReference>
<dbReference type="OrthoDB" id="9809318at2"/>
<evidence type="ECO:0000256" key="4">
    <source>
        <dbReference type="ARBA" id="ARBA00023012"/>
    </source>
</evidence>
<dbReference type="SMART" id="SM00850">
    <property type="entry name" value="LytTR"/>
    <property type="match status" value="1"/>
</dbReference>
<keyword evidence="13" id="KW-1185">Reference proteome</keyword>
<keyword evidence="3 8" id="KW-0597">Phosphoprotein</keyword>
<dbReference type="Gene3D" id="2.40.50.40">
    <property type="match status" value="1"/>
</dbReference>
<evidence type="ECO:0000256" key="7">
    <source>
        <dbReference type="ARBA" id="ARBA00023163"/>
    </source>
</evidence>
<sequence length="241" mass="27663">MKAIIIEDEELARRELAYLIERYSAIAVEACFEDGLEALKFLQNREVDVLFLDINIPSIDGLLLAQTISKFSARPFIVFTTAYKEHAADAFELEAFDYILKPYSESRIQNMLGKLEAAHTARSGGTGEGRGAFGKINLWKNEKIIVVEIDDIYYAAAREKSTSVMTKSGEYTMALSISDFQARLPQEHFFRCHRSYIVNLGKIKEIIPWFNNTYLLRLRDLDFEVPVSRGKAKEFRQLMRL</sequence>
<dbReference type="PATRIC" id="fig|44252.3.peg.5390"/>
<reference evidence="12 14" key="2">
    <citation type="submission" date="2019-11" db="EMBL/GenBank/DDBJ databases">
        <title>Draft genome sequences of five Paenibacillus species of dairy origin.</title>
        <authorList>
            <person name="Olajide A.M."/>
            <person name="Chen S."/>
            <person name="Lapointe G."/>
        </authorList>
    </citation>
    <scope>NUCLEOTIDE SEQUENCE [LARGE SCALE GENOMIC DNA]</scope>
    <source>
        <strain evidence="12 14">3CT49</strain>
    </source>
</reference>
<feature type="domain" description="HTH LytTR-type" evidence="10">
    <location>
        <begin position="136"/>
        <end position="241"/>
    </location>
</feature>
<dbReference type="InterPro" id="IPR001789">
    <property type="entry name" value="Sig_transdc_resp-reg_receiver"/>
</dbReference>
<dbReference type="PANTHER" id="PTHR37299">
    <property type="entry name" value="TRANSCRIPTIONAL REGULATOR-RELATED"/>
    <property type="match status" value="1"/>
</dbReference>
<dbReference type="Proteomes" id="UP000029278">
    <property type="component" value="Unassembled WGS sequence"/>
</dbReference>
<keyword evidence="2" id="KW-0963">Cytoplasm</keyword>
<dbReference type="AlphaFoldDB" id="A0A090Y8B0"/>
<dbReference type="GO" id="GO:0000156">
    <property type="term" value="F:phosphorelay response regulator activity"/>
    <property type="evidence" value="ECO:0007669"/>
    <property type="project" value="InterPro"/>
</dbReference>
<keyword evidence="5" id="KW-0805">Transcription regulation</keyword>
<evidence type="ECO:0000313" key="11">
    <source>
        <dbReference type="EMBL" id="KFM94704.1"/>
    </source>
</evidence>
<dbReference type="CDD" id="cd17532">
    <property type="entry name" value="REC_LytTR_AlgR-like"/>
    <property type="match status" value="1"/>
</dbReference>
<dbReference type="SUPFAM" id="SSF52172">
    <property type="entry name" value="CheY-like"/>
    <property type="match status" value="1"/>
</dbReference>
<evidence type="ECO:0000256" key="8">
    <source>
        <dbReference type="PROSITE-ProRule" id="PRU00169"/>
    </source>
</evidence>
<dbReference type="RefSeq" id="WP_036619127.1">
    <property type="nucleotide sequence ID" value="NZ_BGML01000004.1"/>
</dbReference>
<dbReference type="GeneID" id="77010990"/>
<comment type="subcellular location">
    <subcellularLocation>
        <location evidence="1">Cytoplasm</location>
    </subcellularLocation>
</comment>
<dbReference type="PANTHER" id="PTHR37299:SF1">
    <property type="entry name" value="STAGE 0 SPORULATION PROTEIN A HOMOLOG"/>
    <property type="match status" value="1"/>
</dbReference>
<dbReference type="SMART" id="SM00448">
    <property type="entry name" value="REC"/>
    <property type="match status" value="1"/>
</dbReference>
<gene>
    <name evidence="11" type="primary">ypdB</name>
    <name evidence="11" type="ORF">DJ90_5961</name>
    <name evidence="12" type="ORF">GNQ08_02810</name>
</gene>
<evidence type="ECO:0000256" key="3">
    <source>
        <dbReference type="ARBA" id="ARBA00022553"/>
    </source>
</evidence>
<dbReference type="Pfam" id="PF00072">
    <property type="entry name" value="Response_reg"/>
    <property type="match status" value="1"/>
</dbReference>
<dbReference type="PROSITE" id="PS50930">
    <property type="entry name" value="HTH_LYTTR"/>
    <property type="match status" value="1"/>
</dbReference>
<evidence type="ECO:0000256" key="1">
    <source>
        <dbReference type="ARBA" id="ARBA00004496"/>
    </source>
</evidence>
<dbReference type="HOGENOM" id="CLU_000445_14_1_9"/>
<comment type="caution">
    <text evidence="11">The sequence shown here is derived from an EMBL/GenBank/DDBJ whole genome shotgun (WGS) entry which is preliminary data.</text>
</comment>
<evidence type="ECO:0000313" key="13">
    <source>
        <dbReference type="Proteomes" id="UP000029278"/>
    </source>
</evidence>
<evidence type="ECO:0000259" key="10">
    <source>
        <dbReference type="PROSITE" id="PS50930"/>
    </source>
</evidence>
<dbReference type="Proteomes" id="UP000442469">
    <property type="component" value="Unassembled WGS sequence"/>
</dbReference>
<proteinExistence type="predicted"/>
<evidence type="ECO:0000256" key="6">
    <source>
        <dbReference type="ARBA" id="ARBA00023125"/>
    </source>
</evidence>
<dbReference type="Gene3D" id="2.20.25.10">
    <property type="match status" value="1"/>
</dbReference>
<evidence type="ECO:0000313" key="14">
    <source>
        <dbReference type="Proteomes" id="UP000442469"/>
    </source>
</evidence>
<organism evidence="11 13">
    <name type="scientific">Paenibacillus macerans</name>
    <name type="common">Bacillus macerans</name>
    <dbReference type="NCBI Taxonomy" id="44252"/>
    <lineage>
        <taxon>Bacteria</taxon>
        <taxon>Bacillati</taxon>
        <taxon>Bacillota</taxon>
        <taxon>Bacilli</taxon>
        <taxon>Bacillales</taxon>
        <taxon>Paenibacillaceae</taxon>
        <taxon>Paenibacillus</taxon>
    </lineage>
</organism>
<keyword evidence="6" id="KW-0238">DNA-binding</keyword>
<feature type="domain" description="Response regulatory" evidence="9">
    <location>
        <begin position="2"/>
        <end position="116"/>
    </location>
</feature>
<evidence type="ECO:0000256" key="2">
    <source>
        <dbReference type="ARBA" id="ARBA00022490"/>
    </source>
</evidence>
<dbReference type="FunFam" id="2.20.25.10:FF:000010">
    <property type="entry name" value="Two-component system response regulator"/>
    <property type="match status" value="1"/>
</dbReference>